<dbReference type="GO" id="GO:0016810">
    <property type="term" value="F:hydrolase activity, acting on carbon-nitrogen (but not peptide) bonds"/>
    <property type="evidence" value="ECO:0007669"/>
    <property type="project" value="InterPro"/>
</dbReference>
<sequence>MASLPKLVKARVALKNVRIFDGNRFGEPSTVTIDGGVIGGDGDGAEEVDCNGGFLLPGFIDAHIHLQDENDLRQMAKYGVTTGLDMATWPASKLKALRGRSGLTDIRSPGVPATCDGSIHSRILPIPKEVLVSGPNDAKQFVANRVSEGADYIKIIADVPGPDQETLNALVTAAHEQNLLVIAHASAYTPFSMALEAQADVLTHAPLDKPVDDKIVKSMVAEKRVSVPTLTMMEALMKSPSFGALFGLLLLRPSIFWAIIQARRGNPNRQGRKYEHARESVTAMYRAGVPILAGTDSHSGPGFSFKVLHGDSFHHELELLVDAGLSTADALQAGTSLPAQHFRLDDRGVIEVGKRADLVLLADNPLLDIRATRSIRRVWCGGTEVDRS</sequence>
<dbReference type="InterPro" id="IPR032466">
    <property type="entry name" value="Metal_Hydrolase"/>
</dbReference>
<dbReference type="EMBL" id="KN832879">
    <property type="protein sequence ID" value="KIM99091.1"/>
    <property type="molecule type" value="Genomic_DNA"/>
</dbReference>
<feature type="domain" description="Amidohydrolase-related" evidence="1">
    <location>
        <begin position="54"/>
        <end position="385"/>
    </location>
</feature>
<dbReference type="PANTHER" id="PTHR43135:SF3">
    <property type="entry name" value="ALPHA-D-RIBOSE 1-METHYLPHOSPHONATE 5-TRIPHOSPHATE DIPHOSPHATASE"/>
    <property type="match status" value="1"/>
</dbReference>
<evidence type="ECO:0000313" key="3">
    <source>
        <dbReference type="Proteomes" id="UP000054321"/>
    </source>
</evidence>
<dbReference type="SUPFAM" id="SSF51338">
    <property type="entry name" value="Composite domain of metallo-dependent hydrolases"/>
    <property type="match status" value="1"/>
</dbReference>
<dbReference type="AlphaFoldDB" id="A0A0C3H9U5"/>
<protein>
    <recommendedName>
        <fullName evidence="1">Amidohydrolase-related domain-containing protein</fullName>
    </recommendedName>
</protein>
<dbReference type="Proteomes" id="UP000054321">
    <property type="component" value="Unassembled WGS sequence"/>
</dbReference>
<evidence type="ECO:0000259" key="1">
    <source>
        <dbReference type="Pfam" id="PF01979"/>
    </source>
</evidence>
<dbReference type="Gene3D" id="2.30.40.10">
    <property type="entry name" value="Urease, subunit C, domain 1"/>
    <property type="match status" value="1"/>
</dbReference>
<evidence type="ECO:0000313" key="2">
    <source>
        <dbReference type="EMBL" id="KIM99091.1"/>
    </source>
</evidence>
<dbReference type="OrthoDB" id="194468at2759"/>
<dbReference type="Gene3D" id="3.40.50.10910">
    <property type="entry name" value="Amidohydrolase"/>
    <property type="match status" value="1"/>
</dbReference>
<dbReference type="SUPFAM" id="SSF51556">
    <property type="entry name" value="Metallo-dependent hydrolases"/>
    <property type="match status" value="1"/>
</dbReference>
<dbReference type="HOGENOM" id="CLU_023620_6_1_1"/>
<proteinExistence type="predicted"/>
<reference evidence="3" key="2">
    <citation type="submission" date="2015-01" db="EMBL/GenBank/DDBJ databases">
        <title>Evolutionary Origins and Diversification of the Mycorrhizal Mutualists.</title>
        <authorList>
            <consortium name="DOE Joint Genome Institute"/>
            <consortium name="Mycorrhizal Genomics Consortium"/>
            <person name="Kohler A."/>
            <person name="Kuo A."/>
            <person name="Nagy L.G."/>
            <person name="Floudas D."/>
            <person name="Copeland A."/>
            <person name="Barry K.W."/>
            <person name="Cichocki N."/>
            <person name="Veneault-Fourrey C."/>
            <person name="LaButti K."/>
            <person name="Lindquist E.A."/>
            <person name="Lipzen A."/>
            <person name="Lundell T."/>
            <person name="Morin E."/>
            <person name="Murat C."/>
            <person name="Riley R."/>
            <person name="Ohm R."/>
            <person name="Sun H."/>
            <person name="Tunlid A."/>
            <person name="Henrissat B."/>
            <person name="Grigoriev I.V."/>
            <person name="Hibbett D.S."/>
            <person name="Martin F."/>
        </authorList>
    </citation>
    <scope>NUCLEOTIDE SEQUENCE [LARGE SCALE GENOMIC DNA]</scope>
    <source>
        <strain evidence="3">Zn</strain>
    </source>
</reference>
<dbReference type="Gene3D" id="1.20.58.520">
    <property type="entry name" value="Amidohydrolase"/>
    <property type="match status" value="1"/>
</dbReference>
<dbReference type="InParanoid" id="A0A0C3H9U5"/>
<dbReference type="STRING" id="913774.A0A0C3H9U5"/>
<reference evidence="2 3" key="1">
    <citation type="submission" date="2014-04" db="EMBL/GenBank/DDBJ databases">
        <authorList>
            <consortium name="DOE Joint Genome Institute"/>
            <person name="Kuo A."/>
            <person name="Martino E."/>
            <person name="Perotto S."/>
            <person name="Kohler A."/>
            <person name="Nagy L.G."/>
            <person name="Floudas D."/>
            <person name="Copeland A."/>
            <person name="Barry K.W."/>
            <person name="Cichocki N."/>
            <person name="Veneault-Fourrey C."/>
            <person name="LaButti K."/>
            <person name="Lindquist E.A."/>
            <person name="Lipzen A."/>
            <person name="Lundell T."/>
            <person name="Morin E."/>
            <person name="Murat C."/>
            <person name="Sun H."/>
            <person name="Tunlid A."/>
            <person name="Henrissat B."/>
            <person name="Grigoriev I.V."/>
            <person name="Hibbett D.S."/>
            <person name="Martin F."/>
            <person name="Nordberg H.P."/>
            <person name="Cantor M.N."/>
            <person name="Hua S.X."/>
        </authorList>
    </citation>
    <scope>NUCLEOTIDE SEQUENCE [LARGE SCALE GENOMIC DNA]</scope>
    <source>
        <strain evidence="2 3">Zn</strain>
    </source>
</reference>
<accession>A0A0C3H9U5</accession>
<dbReference type="InterPro" id="IPR006680">
    <property type="entry name" value="Amidohydro-rel"/>
</dbReference>
<dbReference type="Pfam" id="PF01979">
    <property type="entry name" value="Amidohydro_1"/>
    <property type="match status" value="1"/>
</dbReference>
<dbReference type="PANTHER" id="PTHR43135">
    <property type="entry name" value="ALPHA-D-RIBOSE 1-METHYLPHOSPHONATE 5-TRIPHOSPHATE DIPHOSPHATASE"/>
    <property type="match status" value="1"/>
</dbReference>
<keyword evidence="3" id="KW-1185">Reference proteome</keyword>
<dbReference type="InterPro" id="IPR051781">
    <property type="entry name" value="Metallo-dep_Hydrolase"/>
</dbReference>
<gene>
    <name evidence="2" type="ORF">OIDMADRAFT_56259</name>
</gene>
<dbReference type="InterPro" id="IPR011059">
    <property type="entry name" value="Metal-dep_hydrolase_composite"/>
</dbReference>
<dbReference type="Gene3D" id="3.30.110.90">
    <property type="entry name" value="Amidohydrolase"/>
    <property type="match status" value="1"/>
</dbReference>
<name>A0A0C3H9U5_OIDMZ</name>
<organism evidence="2 3">
    <name type="scientific">Oidiodendron maius (strain Zn)</name>
    <dbReference type="NCBI Taxonomy" id="913774"/>
    <lineage>
        <taxon>Eukaryota</taxon>
        <taxon>Fungi</taxon>
        <taxon>Dikarya</taxon>
        <taxon>Ascomycota</taxon>
        <taxon>Pezizomycotina</taxon>
        <taxon>Leotiomycetes</taxon>
        <taxon>Leotiomycetes incertae sedis</taxon>
        <taxon>Myxotrichaceae</taxon>
        <taxon>Oidiodendron</taxon>
    </lineage>
</organism>